<sequence>MLLACLVSLIFLLLACGSAQTYPATVEFDVVFPLNDTYAPAALFPIVFAIQNPQASVPLTLSIEWYLGRVGSSGDWLAGGFGDLPWINFSTNPYFVVMSTTTLNNTEGVFSLLWTLYSGNCSESLGGTKLGSGVASNHTRFTIKNGAQQPSLVTSSDTCPAQNVTFNVTGTLPVSGAAEYGERDICAVVAEEPPPPANPCAIQVDDVMASSMSAILPCVTAYPIWSGNCTSTVNSSSLAIRSSFGGMGLTWVATCLWLSLLFWVL</sequence>
<feature type="domain" description="DUF7136" evidence="3">
    <location>
        <begin position="22"/>
        <end position="215"/>
    </location>
</feature>
<keyword evidence="5" id="KW-1185">Reference proteome</keyword>
<reference evidence="5" key="2">
    <citation type="submission" date="2015-01" db="EMBL/GenBank/DDBJ databases">
        <title>Evolutionary Origins and Diversification of the Mycorrhizal Mutualists.</title>
        <authorList>
            <consortium name="DOE Joint Genome Institute"/>
            <consortium name="Mycorrhizal Genomics Consortium"/>
            <person name="Kohler A."/>
            <person name="Kuo A."/>
            <person name="Nagy L.G."/>
            <person name="Floudas D."/>
            <person name="Copeland A."/>
            <person name="Barry K.W."/>
            <person name="Cichocki N."/>
            <person name="Veneault-Fourrey C."/>
            <person name="LaButti K."/>
            <person name="Lindquist E.A."/>
            <person name="Lipzen A."/>
            <person name="Lundell T."/>
            <person name="Morin E."/>
            <person name="Murat C."/>
            <person name="Riley R."/>
            <person name="Ohm R."/>
            <person name="Sun H."/>
            <person name="Tunlid A."/>
            <person name="Henrissat B."/>
            <person name="Grigoriev I.V."/>
            <person name="Hibbett D.S."/>
            <person name="Martin F."/>
        </authorList>
    </citation>
    <scope>NUCLEOTIDE SEQUENCE [LARGE SCALE GENOMIC DNA]</scope>
    <source>
        <strain evidence="5">Zn</strain>
    </source>
</reference>
<evidence type="ECO:0000256" key="1">
    <source>
        <dbReference type="SAM" id="Phobius"/>
    </source>
</evidence>
<evidence type="ECO:0000256" key="2">
    <source>
        <dbReference type="SAM" id="SignalP"/>
    </source>
</evidence>
<evidence type="ECO:0000259" key="3">
    <source>
        <dbReference type="Pfam" id="PF23584"/>
    </source>
</evidence>
<accession>A0A0C3CE34</accession>
<dbReference type="HOGENOM" id="CLU_058866_1_0_1"/>
<gene>
    <name evidence="4" type="ORF">OIDMADRAFT_147705</name>
</gene>
<keyword evidence="1" id="KW-1133">Transmembrane helix</keyword>
<keyword evidence="1" id="KW-0812">Transmembrane</keyword>
<evidence type="ECO:0000313" key="5">
    <source>
        <dbReference type="Proteomes" id="UP000054321"/>
    </source>
</evidence>
<dbReference type="InParanoid" id="A0A0C3CE34"/>
<dbReference type="AlphaFoldDB" id="A0A0C3CE34"/>
<feature type="signal peptide" evidence="2">
    <location>
        <begin position="1"/>
        <end position="19"/>
    </location>
</feature>
<organism evidence="4 5">
    <name type="scientific">Oidiodendron maius (strain Zn)</name>
    <dbReference type="NCBI Taxonomy" id="913774"/>
    <lineage>
        <taxon>Eukaryota</taxon>
        <taxon>Fungi</taxon>
        <taxon>Dikarya</taxon>
        <taxon>Ascomycota</taxon>
        <taxon>Pezizomycotina</taxon>
        <taxon>Leotiomycetes</taxon>
        <taxon>Leotiomycetes incertae sedis</taxon>
        <taxon>Myxotrichaceae</taxon>
        <taxon>Oidiodendron</taxon>
    </lineage>
</organism>
<feature type="chain" id="PRO_5002162651" description="DUF7136 domain-containing protein" evidence="2">
    <location>
        <begin position="20"/>
        <end position="265"/>
    </location>
</feature>
<dbReference type="Proteomes" id="UP000054321">
    <property type="component" value="Unassembled WGS sequence"/>
</dbReference>
<keyword evidence="2" id="KW-0732">Signal</keyword>
<dbReference type="EMBL" id="KN832882">
    <property type="protein sequence ID" value="KIM97153.1"/>
    <property type="molecule type" value="Genomic_DNA"/>
</dbReference>
<name>A0A0C3CE34_OIDMZ</name>
<dbReference type="Pfam" id="PF23584">
    <property type="entry name" value="DUF7136"/>
    <property type="match status" value="1"/>
</dbReference>
<reference evidence="4 5" key="1">
    <citation type="submission" date="2014-04" db="EMBL/GenBank/DDBJ databases">
        <authorList>
            <consortium name="DOE Joint Genome Institute"/>
            <person name="Kuo A."/>
            <person name="Martino E."/>
            <person name="Perotto S."/>
            <person name="Kohler A."/>
            <person name="Nagy L.G."/>
            <person name="Floudas D."/>
            <person name="Copeland A."/>
            <person name="Barry K.W."/>
            <person name="Cichocki N."/>
            <person name="Veneault-Fourrey C."/>
            <person name="LaButti K."/>
            <person name="Lindquist E.A."/>
            <person name="Lipzen A."/>
            <person name="Lundell T."/>
            <person name="Morin E."/>
            <person name="Murat C."/>
            <person name="Sun H."/>
            <person name="Tunlid A."/>
            <person name="Henrissat B."/>
            <person name="Grigoriev I.V."/>
            <person name="Hibbett D.S."/>
            <person name="Martin F."/>
            <person name="Nordberg H.P."/>
            <person name="Cantor M.N."/>
            <person name="Hua S.X."/>
        </authorList>
    </citation>
    <scope>NUCLEOTIDE SEQUENCE [LARGE SCALE GENOMIC DNA]</scope>
    <source>
        <strain evidence="4 5">Zn</strain>
    </source>
</reference>
<evidence type="ECO:0000313" key="4">
    <source>
        <dbReference type="EMBL" id="KIM97153.1"/>
    </source>
</evidence>
<feature type="transmembrane region" description="Helical" evidence="1">
    <location>
        <begin position="244"/>
        <end position="264"/>
    </location>
</feature>
<dbReference type="STRING" id="913774.A0A0C3CE34"/>
<keyword evidence="1" id="KW-0472">Membrane</keyword>
<proteinExistence type="predicted"/>
<dbReference type="OrthoDB" id="4490227at2759"/>
<protein>
    <recommendedName>
        <fullName evidence="3">DUF7136 domain-containing protein</fullName>
    </recommendedName>
</protein>
<dbReference type="InterPro" id="IPR055560">
    <property type="entry name" value="DUF7136"/>
</dbReference>